<evidence type="ECO:0000313" key="4">
    <source>
        <dbReference type="EMBL" id="SJM60261.1"/>
    </source>
</evidence>
<dbReference type="GO" id="GO:0016829">
    <property type="term" value="F:lyase activity"/>
    <property type="evidence" value="ECO:0007669"/>
    <property type="project" value="UniProtKB-KW"/>
</dbReference>
<protein>
    <submittedName>
        <fullName evidence="4">Regulatory protein for C-P lyase</fullName>
    </submittedName>
</protein>
<dbReference type="AlphaFoldDB" id="A0A1R4FWP1"/>
<dbReference type="PANTHER" id="PTHR43877">
    <property type="entry name" value="AMINOALKYLPHOSPHONATE N-ACETYLTRANSFERASE-RELATED-RELATED"/>
    <property type="match status" value="1"/>
</dbReference>
<sequence>MRRATLEDVPGIVELLRDDTLGSTREGGDAAGYERAFREIDGDPRQFLAVVESTAENADGALAGTMQLTLIPGLSRGGATRLQIEAVRVAAGHRGAGLGGSMLAWAEQHGHRHGATLVQLTTDKSRAEAHRFYERHGYTASHEGFKKPL</sequence>
<gene>
    <name evidence="4" type="ORF">CZ674_07075</name>
</gene>
<feature type="domain" description="N-acetyltransferase" evidence="3">
    <location>
        <begin position="1"/>
        <end position="149"/>
    </location>
</feature>
<evidence type="ECO:0000313" key="5">
    <source>
        <dbReference type="Proteomes" id="UP000195787"/>
    </source>
</evidence>
<name>A0A1R4FWP1_9MICO</name>
<organism evidence="4 5">
    <name type="scientific">Agrococcus casei LMG 22410</name>
    <dbReference type="NCBI Taxonomy" id="1255656"/>
    <lineage>
        <taxon>Bacteria</taxon>
        <taxon>Bacillati</taxon>
        <taxon>Actinomycetota</taxon>
        <taxon>Actinomycetes</taxon>
        <taxon>Micrococcales</taxon>
        <taxon>Microbacteriaceae</taxon>
        <taxon>Agrococcus</taxon>
    </lineage>
</organism>
<dbReference type="InterPro" id="IPR050832">
    <property type="entry name" value="Bact_Acetyltransf"/>
</dbReference>
<dbReference type="EMBL" id="FUHU01000028">
    <property type="protein sequence ID" value="SJM60261.1"/>
    <property type="molecule type" value="Genomic_DNA"/>
</dbReference>
<accession>A0A1R4FWP1</accession>
<evidence type="ECO:0000256" key="2">
    <source>
        <dbReference type="ARBA" id="ARBA00023315"/>
    </source>
</evidence>
<dbReference type="InterPro" id="IPR000182">
    <property type="entry name" value="GNAT_dom"/>
</dbReference>
<dbReference type="PROSITE" id="PS51186">
    <property type="entry name" value="GNAT"/>
    <property type="match status" value="1"/>
</dbReference>
<dbReference type="Pfam" id="PF00583">
    <property type="entry name" value="Acetyltransf_1"/>
    <property type="match status" value="1"/>
</dbReference>
<dbReference type="Proteomes" id="UP000195787">
    <property type="component" value="Unassembled WGS sequence"/>
</dbReference>
<evidence type="ECO:0000259" key="3">
    <source>
        <dbReference type="PROSITE" id="PS51186"/>
    </source>
</evidence>
<keyword evidence="5" id="KW-1185">Reference proteome</keyword>
<dbReference type="InterPro" id="IPR016181">
    <property type="entry name" value="Acyl_CoA_acyltransferase"/>
</dbReference>
<keyword evidence="4" id="KW-0456">Lyase</keyword>
<dbReference type="Gene3D" id="3.40.630.30">
    <property type="match status" value="1"/>
</dbReference>
<keyword evidence="1" id="KW-0808">Transferase</keyword>
<reference evidence="4 5" key="1">
    <citation type="submission" date="2017-02" db="EMBL/GenBank/DDBJ databases">
        <authorList>
            <person name="Peterson S.W."/>
        </authorList>
    </citation>
    <scope>NUCLEOTIDE SEQUENCE [LARGE SCALE GENOMIC DNA]</scope>
    <source>
        <strain evidence="4 5">LMG 22410</strain>
    </source>
</reference>
<keyword evidence="2" id="KW-0012">Acyltransferase</keyword>
<dbReference type="SUPFAM" id="SSF55729">
    <property type="entry name" value="Acyl-CoA N-acyltransferases (Nat)"/>
    <property type="match status" value="1"/>
</dbReference>
<dbReference type="GO" id="GO:0016747">
    <property type="term" value="F:acyltransferase activity, transferring groups other than amino-acyl groups"/>
    <property type="evidence" value="ECO:0007669"/>
    <property type="project" value="InterPro"/>
</dbReference>
<evidence type="ECO:0000256" key="1">
    <source>
        <dbReference type="ARBA" id="ARBA00022679"/>
    </source>
</evidence>
<proteinExistence type="predicted"/>
<dbReference type="CDD" id="cd04301">
    <property type="entry name" value="NAT_SF"/>
    <property type="match status" value="1"/>
</dbReference>